<protein>
    <recommendedName>
        <fullName evidence="4">Lipoprotein LpqB beta-propeller domain-containing protein</fullName>
    </recommendedName>
</protein>
<sequence>MQLVVRRLAAAGSVALVTVALTACASGPEHQAVSPLAQLSVEEGLDEAPNGIDEMAPADVLEQSLAAMRATGSYRVSGTTVSGNTIDIAFKDGVGSVGSVGAENPVQLVATPGAVYVTGDESLGEVVGADVGTTLAGKWLLISPEAASSFAIFSDGSTFAAAVLGADDPEGLTAVREVDGQPAVGLIFPETGGTLWVAATGEPLPLRLEEKGASAGTGVIAFSDYGTEVAVTPPAEDAVVDLTKIPVPTATPTPTP</sequence>
<proteinExistence type="predicted"/>
<dbReference type="Proteomes" id="UP000182977">
    <property type="component" value="Chromosome I"/>
</dbReference>
<reference evidence="3" key="1">
    <citation type="submission" date="2016-10" db="EMBL/GenBank/DDBJ databases">
        <authorList>
            <person name="Varghese N."/>
            <person name="Submissions S."/>
        </authorList>
    </citation>
    <scope>NUCLEOTIDE SEQUENCE [LARGE SCALE GENOMIC DNA]</scope>
    <source>
        <strain evidence="3">DSM 45079</strain>
    </source>
</reference>
<feature type="chain" id="PRO_5009277463" description="Lipoprotein LpqB beta-propeller domain-containing protein" evidence="1">
    <location>
        <begin position="26"/>
        <end position="256"/>
    </location>
</feature>
<gene>
    <name evidence="2" type="ORF">SAMN04488563_2615</name>
</gene>
<dbReference type="InterPro" id="IPR029046">
    <property type="entry name" value="LolA/LolB/LppX"/>
</dbReference>
<evidence type="ECO:0008006" key="4">
    <source>
        <dbReference type="Google" id="ProtNLM"/>
    </source>
</evidence>
<name>A0A1H2JEP7_9ACTN</name>
<evidence type="ECO:0000256" key="1">
    <source>
        <dbReference type="SAM" id="SignalP"/>
    </source>
</evidence>
<dbReference type="EMBL" id="LT629791">
    <property type="protein sequence ID" value="SDU54863.1"/>
    <property type="molecule type" value="Genomic_DNA"/>
</dbReference>
<feature type="signal peptide" evidence="1">
    <location>
        <begin position="1"/>
        <end position="25"/>
    </location>
</feature>
<organism evidence="2 3">
    <name type="scientific">Jiangella alkaliphila</name>
    <dbReference type="NCBI Taxonomy" id="419479"/>
    <lineage>
        <taxon>Bacteria</taxon>
        <taxon>Bacillati</taxon>
        <taxon>Actinomycetota</taxon>
        <taxon>Actinomycetes</taxon>
        <taxon>Jiangellales</taxon>
        <taxon>Jiangellaceae</taxon>
        <taxon>Jiangella</taxon>
    </lineage>
</organism>
<dbReference type="PROSITE" id="PS51257">
    <property type="entry name" value="PROKAR_LIPOPROTEIN"/>
    <property type="match status" value="1"/>
</dbReference>
<evidence type="ECO:0000313" key="3">
    <source>
        <dbReference type="Proteomes" id="UP000182977"/>
    </source>
</evidence>
<keyword evidence="3" id="KW-1185">Reference proteome</keyword>
<keyword evidence="1" id="KW-0732">Signal</keyword>
<accession>A0A1H2JEP7</accession>
<evidence type="ECO:0000313" key="2">
    <source>
        <dbReference type="EMBL" id="SDU54863.1"/>
    </source>
</evidence>
<dbReference type="AlphaFoldDB" id="A0A1H2JEP7"/>
<dbReference type="SUPFAM" id="SSF89392">
    <property type="entry name" value="Prokaryotic lipoproteins and lipoprotein localization factors"/>
    <property type="match status" value="1"/>
</dbReference>